<protein>
    <recommendedName>
        <fullName evidence="4">DUF1917-domain-containing protein</fullName>
    </recommendedName>
</protein>
<dbReference type="Gene3D" id="3.30.760.10">
    <property type="entry name" value="RNA Cap, Translation Initiation Factor Eif4e"/>
    <property type="match status" value="1"/>
</dbReference>
<evidence type="ECO:0000313" key="2">
    <source>
        <dbReference type="EMBL" id="KAK2141911.1"/>
    </source>
</evidence>
<dbReference type="PANTHER" id="PTHR31977:SF1">
    <property type="entry name" value="UPF0696 PROTEIN C11ORF68"/>
    <property type="match status" value="1"/>
</dbReference>
<proteinExistence type="inferred from homology"/>
<name>A0AAD9MS77_9ANNE</name>
<dbReference type="InterPro" id="IPR015034">
    <property type="entry name" value="Bles03"/>
</dbReference>
<dbReference type="EMBL" id="JAODUP010001020">
    <property type="protein sequence ID" value="KAK2141911.1"/>
    <property type="molecule type" value="Genomic_DNA"/>
</dbReference>
<dbReference type="Pfam" id="PF08939">
    <property type="entry name" value="Bles03"/>
    <property type="match status" value="1"/>
</dbReference>
<keyword evidence="3" id="KW-1185">Reference proteome</keyword>
<reference evidence="2" key="1">
    <citation type="journal article" date="2023" name="Mol. Biol. Evol.">
        <title>Third-Generation Sequencing Reveals the Adaptive Role of the Epigenome in Three Deep-Sea Polychaetes.</title>
        <authorList>
            <person name="Perez M."/>
            <person name="Aroh O."/>
            <person name="Sun Y."/>
            <person name="Lan Y."/>
            <person name="Juniper S.K."/>
            <person name="Young C.R."/>
            <person name="Angers B."/>
            <person name="Qian P.Y."/>
        </authorList>
    </citation>
    <scope>NUCLEOTIDE SEQUENCE</scope>
    <source>
        <strain evidence="2">P08H-3</strain>
    </source>
</reference>
<dbReference type="SUPFAM" id="SSF55418">
    <property type="entry name" value="eIF4e-like"/>
    <property type="match status" value="1"/>
</dbReference>
<dbReference type="AlphaFoldDB" id="A0AAD9MS77"/>
<comment type="similarity">
    <text evidence="1">Belongs to the UPF0696 family.</text>
</comment>
<dbReference type="Proteomes" id="UP001208570">
    <property type="component" value="Unassembled WGS sequence"/>
</dbReference>
<sequence>MAGVGDFPTMATGSEDLGSGWIRFQSSNNLDKFLEKHKPSKETDPNVFWIYVQSPQIPAKTPTELTGVLDQWNQLTDSGAEVTPEDVKALAAAAGFTTGKWMVFRKSQAVDEAWSIIAKATIEGRLGTAAKVSSRSSAQDTQGQKHVICVYTKDFTDTEDVFRVEKELRSLDINGPLWYKADIYTTLGIYAKNPWGLRPSLHNTDS</sequence>
<organism evidence="2 3">
    <name type="scientific">Paralvinella palmiformis</name>
    <dbReference type="NCBI Taxonomy" id="53620"/>
    <lineage>
        <taxon>Eukaryota</taxon>
        <taxon>Metazoa</taxon>
        <taxon>Spiralia</taxon>
        <taxon>Lophotrochozoa</taxon>
        <taxon>Annelida</taxon>
        <taxon>Polychaeta</taxon>
        <taxon>Sedentaria</taxon>
        <taxon>Canalipalpata</taxon>
        <taxon>Terebellida</taxon>
        <taxon>Terebelliformia</taxon>
        <taxon>Alvinellidae</taxon>
        <taxon>Paralvinella</taxon>
    </lineage>
</organism>
<gene>
    <name evidence="2" type="ORF">LSH36_1020g00020</name>
</gene>
<comment type="caution">
    <text evidence="2">The sequence shown here is derived from an EMBL/GenBank/DDBJ whole genome shotgun (WGS) entry which is preliminary data.</text>
</comment>
<evidence type="ECO:0008006" key="4">
    <source>
        <dbReference type="Google" id="ProtNLM"/>
    </source>
</evidence>
<evidence type="ECO:0000313" key="3">
    <source>
        <dbReference type="Proteomes" id="UP001208570"/>
    </source>
</evidence>
<evidence type="ECO:0000256" key="1">
    <source>
        <dbReference type="ARBA" id="ARBA00010568"/>
    </source>
</evidence>
<accession>A0AAD9MS77</accession>
<dbReference type="PANTHER" id="PTHR31977">
    <property type="entry name" value="UPF0696 PROTEIN C11ORF68"/>
    <property type="match status" value="1"/>
</dbReference>
<dbReference type="InterPro" id="IPR023398">
    <property type="entry name" value="TIF_eIF4e-like"/>
</dbReference>